<dbReference type="PANTHER" id="PTHR24229:SF20">
    <property type="entry name" value="SOMATOSTATIN RECEPTOR TYPE 5"/>
    <property type="match status" value="1"/>
</dbReference>
<keyword evidence="5 11" id="KW-0297">G-protein coupled receptor</keyword>
<evidence type="ECO:0000256" key="4">
    <source>
        <dbReference type="ARBA" id="ARBA00022989"/>
    </source>
</evidence>
<evidence type="ECO:0000256" key="9">
    <source>
        <dbReference type="ARBA" id="ARBA00023180"/>
    </source>
</evidence>
<feature type="transmembrane region" description="Helical" evidence="12">
    <location>
        <begin position="210"/>
        <end position="240"/>
    </location>
</feature>
<gene>
    <name evidence="14" type="ORF">ILYODFUR_010118</name>
</gene>
<comment type="caution">
    <text evidence="14">The sequence shown here is derived from an EMBL/GenBank/DDBJ whole genome shotgun (WGS) entry which is preliminary data.</text>
</comment>
<dbReference type="PRINTS" id="PR00237">
    <property type="entry name" value="GPCRRHODOPSN"/>
</dbReference>
<evidence type="ECO:0000256" key="11">
    <source>
        <dbReference type="RuleBase" id="RU000688"/>
    </source>
</evidence>
<comment type="subcellular location">
    <subcellularLocation>
        <location evidence="1">Cell membrane</location>
        <topology evidence="1">Multi-pass membrane protein</topology>
    </subcellularLocation>
</comment>
<evidence type="ECO:0000256" key="10">
    <source>
        <dbReference type="ARBA" id="ARBA00023224"/>
    </source>
</evidence>
<organism evidence="14 15">
    <name type="scientific">Ilyodon furcidens</name>
    <name type="common">goldbreast splitfin</name>
    <dbReference type="NCBI Taxonomy" id="33524"/>
    <lineage>
        <taxon>Eukaryota</taxon>
        <taxon>Metazoa</taxon>
        <taxon>Chordata</taxon>
        <taxon>Craniata</taxon>
        <taxon>Vertebrata</taxon>
        <taxon>Euteleostomi</taxon>
        <taxon>Actinopterygii</taxon>
        <taxon>Neopterygii</taxon>
        <taxon>Teleostei</taxon>
        <taxon>Neoteleostei</taxon>
        <taxon>Acanthomorphata</taxon>
        <taxon>Ovalentaria</taxon>
        <taxon>Atherinomorphae</taxon>
        <taxon>Cyprinodontiformes</taxon>
        <taxon>Goodeidae</taxon>
        <taxon>Ilyodon</taxon>
    </lineage>
</organism>
<dbReference type="PROSITE" id="PS00237">
    <property type="entry name" value="G_PROTEIN_RECEP_F1_1"/>
    <property type="match status" value="1"/>
</dbReference>
<comment type="similarity">
    <text evidence="11">Belongs to the G-protein coupled receptor 1 family.</text>
</comment>
<evidence type="ECO:0000256" key="12">
    <source>
        <dbReference type="SAM" id="Phobius"/>
    </source>
</evidence>
<dbReference type="Proteomes" id="UP001482620">
    <property type="component" value="Unassembled WGS sequence"/>
</dbReference>
<feature type="domain" description="G-protein coupled receptors family 1 profile" evidence="13">
    <location>
        <begin position="71"/>
        <end position="319"/>
    </location>
</feature>
<accession>A0ABV0TUP1</accession>
<dbReference type="PANTHER" id="PTHR24229">
    <property type="entry name" value="NEUROPEPTIDES RECEPTOR"/>
    <property type="match status" value="1"/>
</dbReference>
<feature type="transmembrane region" description="Helical" evidence="12">
    <location>
        <begin position="296"/>
        <end position="322"/>
    </location>
</feature>
<dbReference type="SMART" id="SM01381">
    <property type="entry name" value="7TM_GPCR_Srsx"/>
    <property type="match status" value="1"/>
</dbReference>
<feature type="transmembrane region" description="Helical" evidence="12">
    <location>
        <begin position="138"/>
        <end position="157"/>
    </location>
</feature>
<feature type="transmembrane region" description="Helical" evidence="12">
    <location>
        <begin position="169"/>
        <end position="190"/>
    </location>
</feature>
<keyword evidence="6 12" id="KW-0472">Membrane</keyword>
<keyword evidence="9" id="KW-0325">Glycoprotein</keyword>
<evidence type="ECO:0000256" key="6">
    <source>
        <dbReference type="ARBA" id="ARBA00023136"/>
    </source>
</evidence>
<dbReference type="SUPFAM" id="SSF81321">
    <property type="entry name" value="Family A G protein-coupled receptor-like"/>
    <property type="match status" value="1"/>
</dbReference>
<dbReference type="PRINTS" id="PR00246">
    <property type="entry name" value="SOMATOSTATNR"/>
</dbReference>
<evidence type="ECO:0000256" key="2">
    <source>
        <dbReference type="ARBA" id="ARBA00022475"/>
    </source>
</evidence>
<dbReference type="InterPro" id="IPR017452">
    <property type="entry name" value="GPCR_Rhodpsn_7TM"/>
</dbReference>
<dbReference type="Pfam" id="PF00001">
    <property type="entry name" value="7tm_1"/>
    <property type="match status" value="1"/>
</dbReference>
<evidence type="ECO:0000256" key="7">
    <source>
        <dbReference type="ARBA" id="ARBA00023157"/>
    </source>
</evidence>
<feature type="transmembrane region" description="Helical" evidence="12">
    <location>
        <begin position="261"/>
        <end position="290"/>
    </location>
</feature>
<keyword evidence="7" id="KW-1015">Disulfide bond</keyword>
<evidence type="ECO:0000256" key="1">
    <source>
        <dbReference type="ARBA" id="ARBA00004651"/>
    </source>
</evidence>
<reference evidence="14 15" key="1">
    <citation type="submission" date="2021-06" db="EMBL/GenBank/DDBJ databases">
        <authorList>
            <person name="Palmer J.M."/>
        </authorList>
    </citation>
    <scope>NUCLEOTIDE SEQUENCE [LARGE SCALE GENOMIC DNA]</scope>
    <source>
        <strain evidence="15">if_2019</strain>
        <tissue evidence="14">Muscle</tissue>
    </source>
</reference>
<evidence type="ECO:0000313" key="14">
    <source>
        <dbReference type="EMBL" id="MEQ2236201.1"/>
    </source>
</evidence>
<dbReference type="InterPro" id="IPR000276">
    <property type="entry name" value="GPCR_Rhodpsn"/>
</dbReference>
<evidence type="ECO:0000256" key="3">
    <source>
        <dbReference type="ARBA" id="ARBA00022692"/>
    </source>
</evidence>
<evidence type="ECO:0000259" key="13">
    <source>
        <dbReference type="PROSITE" id="PS50262"/>
    </source>
</evidence>
<keyword evidence="3 11" id="KW-0812">Transmembrane</keyword>
<protein>
    <recommendedName>
        <fullName evidence="13">G-protein coupled receptors family 1 profile domain-containing protein</fullName>
    </recommendedName>
</protein>
<keyword evidence="8 11" id="KW-0675">Receptor</keyword>
<evidence type="ECO:0000313" key="15">
    <source>
        <dbReference type="Proteomes" id="UP001482620"/>
    </source>
</evidence>
<dbReference type="EMBL" id="JAHRIQ010047066">
    <property type="protein sequence ID" value="MEQ2236201.1"/>
    <property type="molecule type" value="Genomic_DNA"/>
</dbReference>
<name>A0ABV0TUP1_9TELE</name>
<feature type="transmembrane region" description="Helical" evidence="12">
    <location>
        <begin position="59"/>
        <end position="80"/>
    </location>
</feature>
<keyword evidence="4 12" id="KW-1133">Transmembrane helix</keyword>
<keyword evidence="15" id="KW-1185">Reference proteome</keyword>
<evidence type="ECO:0000256" key="8">
    <source>
        <dbReference type="ARBA" id="ARBA00023170"/>
    </source>
</evidence>
<keyword evidence="10 11" id="KW-0807">Transducer</keyword>
<dbReference type="Gene3D" id="1.20.1070.10">
    <property type="entry name" value="Rhodopsin 7-helix transmembrane proteins"/>
    <property type="match status" value="1"/>
</dbReference>
<dbReference type="InterPro" id="IPR000586">
    <property type="entry name" value="Somatstn_rcpt"/>
</dbReference>
<proteinExistence type="inferred from homology"/>
<evidence type="ECO:0000256" key="5">
    <source>
        <dbReference type="ARBA" id="ARBA00023040"/>
    </source>
</evidence>
<dbReference type="PROSITE" id="PS50262">
    <property type="entry name" value="G_PROTEIN_RECEP_F1_2"/>
    <property type="match status" value="1"/>
</dbReference>
<keyword evidence="2" id="KW-1003">Cell membrane</keyword>
<feature type="transmembrane region" description="Helical" evidence="12">
    <location>
        <begin position="92"/>
        <end position="118"/>
    </location>
</feature>
<sequence length="375" mass="42546">MVERRAEAHRPIHHKLMDISSSSFNMSDYNGTIMSENTTNGNYSVKTPPPVFYSEVTTVIYTTVFIVGFFGNALVIYIVARYTKMKTVTNMYILNLAMADELYIMGIPFIGTQSVLFYWPFGEFLCKVCMTADGMSQFASTFCLTLMSIDRFLAVVYPIRSAKWRKPWVAKIFSALAWIISFLMVLPVTVFSHVQEYDTCNISWPDPSGVWSAVFILYTSIMGFFGPLVVISLCYLLIIIKVKSAGVRAGLTKRRKSERKVTRMVVIIVVVFVLCWLPFFTINFINLFYVIPEDKIAAVVYFSLVILTYVNSCANPVLYGFLSDNFKQSFKKVFCFYKKKSAKATEPVGTTQNIDKITRTPDTEPFALKPAVNGQ</sequence>